<name>J9H3E5_9ZZZZ</name>
<sequence>MSFWGKRTFGEGEAFEKERFEKGELLGKARLLRKRGKKNGRSRMLQPLKFESE</sequence>
<dbReference type="AlphaFoldDB" id="J9H3E5"/>
<accession>J9H3E5</accession>
<organism evidence="1">
    <name type="scientific">gut metagenome</name>
    <dbReference type="NCBI Taxonomy" id="749906"/>
    <lineage>
        <taxon>unclassified sequences</taxon>
        <taxon>metagenomes</taxon>
        <taxon>organismal metagenomes</taxon>
    </lineage>
</organism>
<gene>
    <name evidence="1" type="ORF">EVA_01129</name>
</gene>
<evidence type="ECO:0000313" key="1">
    <source>
        <dbReference type="EMBL" id="EJX10503.1"/>
    </source>
</evidence>
<protein>
    <submittedName>
        <fullName evidence="1">Uncharacterized protein</fullName>
    </submittedName>
</protein>
<reference evidence="1" key="1">
    <citation type="journal article" date="2012" name="PLoS ONE">
        <title>Gene sets for utilization of primary and secondary nutrition supplies in the distal gut of endangered iberian lynx.</title>
        <authorList>
            <person name="Alcaide M."/>
            <person name="Messina E."/>
            <person name="Richter M."/>
            <person name="Bargiela R."/>
            <person name="Peplies J."/>
            <person name="Huws S.A."/>
            <person name="Newbold C.J."/>
            <person name="Golyshin P.N."/>
            <person name="Simon M.A."/>
            <person name="Lopez G."/>
            <person name="Yakimov M.M."/>
            <person name="Ferrer M."/>
        </authorList>
    </citation>
    <scope>NUCLEOTIDE SEQUENCE</scope>
</reference>
<comment type="caution">
    <text evidence="1">The sequence shown here is derived from an EMBL/GenBank/DDBJ whole genome shotgun (WGS) entry which is preliminary data.</text>
</comment>
<dbReference type="EMBL" id="AMCI01000172">
    <property type="protein sequence ID" value="EJX10503.1"/>
    <property type="molecule type" value="Genomic_DNA"/>
</dbReference>
<proteinExistence type="predicted"/>